<gene>
    <name evidence="5" type="ORF">PUNSTDRAFT_108564</name>
</gene>
<dbReference type="Gene3D" id="2.30.30.40">
    <property type="entry name" value="SH3 Domains"/>
    <property type="match status" value="2"/>
</dbReference>
<reference evidence="6" key="1">
    <citation type="journal article" date="2012" name="Science">
        <title>The Paleozoic origin of enzymatic lignin decomposition reconstructed from 31 fungal genomes.</title>
        <authorList>
            <person name="Floudas D."/>
            <person name="Binder M."/>
            <person name="Riley R."/>
            <person name="Barry K."/>
            <person name="Blanchette R.A."/>
            <person name="Henrissat B."/>
            <person name="Martinez A.T."/>
            <person name="Otillar R."/>
            <person name="Spatafora J.W."/>
            <person name="Yadav J.S."/>
            <person name="Aerts A."/>
            <person name="Benoit I."/>
            <person name="Boyd A."/>
            <person name="Carlson A."/>
            <person name="Copeland A."/>
            <person name="Coutinho P.M."/>
            <person name="de Vries R.P."/>
            <person name="Ferreira P."/>
            <person name="Findley K."/>
            <person name="Foster B."/>
            <person name="Gaskell J."/>
            <person name="Glotzer D."/>
            <person name="Gorecki P."/>
            <person name="Heitman J."/>
            <person name="Hesse C."/>
            <person name="Hori C."/>
            <person name="Igarashi K."/>
            <person name="Jurgens J.A."/>
            <person name="Kallen N."/>
            <person name="Kersten P."/>
            <person name="Kohler A."/>
            <person name="Kuees U."/>
            <person name="Kumar T.K.A."/>
            <person name="Kuo A."/>
            <person name="LaButti K."/>
            <person name="Larrondo L.F."/>
            <person name="Lindquist E."/>
            <person name="Ling A."/>
            <person name="Lombard V."/>
            <person name="Lucas S."/>
            <person name="Lundell T."/>
            <person name="Martin R."/>
            <person name="McLaughlin D.J."/>
            <person name="Morgenstern I."/>
            <person name="Morin E."/>
            <person name="Murat C."/>
            <person name="Nagy L.G."/>
            <person name="Nolan M."/>
            <person name="Ohm R.A."/>
            <person name="Patyshakuliyeva A."/>
            <person name="Rokas A."/>
            <person name="Ruiz-Duenas F.J."/>
            <person name="Sabat G."/>
            <person name="Salamov A."/>
            <person name="Samejima M."/>
            <person name="Schmutz J."/>
            <person name="Slot J.C."/>
            <person name="St John F."/>
            <person name="Stenlid J."/>
            <person name="Sun H."/>
            <person name="Sun S."/>
            <person name="Syed K."/>
            <person name="Tsang A."/>
            <person name="Wiebenga A."/>
            <person name="Young D."/>
            <person name="Pisabarro A."/>
            <person name="Eastwood D.C."/>
            <person name="Martin F."/>
            <person name="Cullen D."/>
            <person name="Grigoriev I.V."/>
            <person name="Hibbett D.S."/>
        </authorList>
    </citation>
    <scope>NUCLEOTIDE SEQUENCE [LARGE SCALE GENOMIC DNA]</scope>
    <source>
        <strain evidence="6">HHB-11173 SS5</strain>
    </source>
</reference>
<sequence>MLGDSFSTNSSPPCFADTIVESPQAESPSRDPSTRLSPVDSIANRRLGVAISYAIAIFPNTAENEGELDVAVGGAFVVFPQSSSWWIAQRDATGKGIFDGGDAKQGWVPAGCFLTLSVPVATAVAEARERRSPGRSGRSSSSLARTGLTNDPILPMRIESKCLPGVILEDYKKREAHELEVARDTAVLIYKRYGHWSYAVKLVSGERGWLPSWYIGKVTVEGQRNGDASLTLPLTPRIQGGDDEDGYWDVIDWQMPVVPSTPLFVESSVAPIVGSTRSAASSRIIVTGKENLKAEVTRTARVAKRAVLVPSAKSTRKARREFSITSAQVLLSA</sequence>
<protein>
    <recommendedName>
        <fullName evidence="4">SH3 domain-containing protein</fullName>
    </recommendedName>
</protein>
<name>R7S2R3_PUNST</name>
<dbReference type="AlphaFoldDB" id="R7S2R3"/>
<dbReference type="OrthoDB" id="8883818at2759"/>
<dbReference type="SUPFAM" id="SSF50044">
    <property type="entry name" value="SH3-domain"/>
    <property type="match status" value="2"/>
</dbReference>
<feature type="compositionally biased region" description="Polar residues" evidence="3">
    <location>
        <begin position="1"/>
        <end position="12"/>
    </location>
</feature>
<dbReference type="EMBL" id="JH687556">
    <property type="protein sequence ID" value="EIN04082.1"/>
    <property type="molecule type" value="Genomic_DNA"/>
</dbReference>
<proteinExistence type="predicted"/>
<dbReference type="InterPro" id="IPR001452">
    <property type="entry name" value="SH3_domain"/>
</dbReference>
<keyword evidence="6" id="KW-1185">Reference proteome</keyword>
<dbReference type="RefSeq" id="XP_007388553.1">
    <property type="nucleotide sequence ID" value="XM_007388491.1"/>
</dbReference>
<feature type="region of interest" description="Disordered" evidence="3">
    <location>
        <begin position="1"/>
        <end position="38"/>
    </location>
</feature>
<dbReference type="CDD" id="cd00174">
    <property type="entry name" value="SH3"/>
    <property type="match status" value="1"/>
</dbReference>
<dbReference type="KEGG" id="psq:PUNSTDRAFT_108564"/>
<evidence type="ECO:0000313" key="6">
    <source>
        <dbReference type="Proteomes" id="UP000054196"/>
    </source>
</evidence>
<dbReference type="PROSITE" id="PS50002">
    <property type="entry name" value="SH3"/>
    <property type="match status" value="1"/>
</dbReference>
<keyword evidence="1 2" id="KW-0728">SH3 domain</keyword>
<dbReference type="Proteomes" id="UP000054196">
    <property type="component" value="Unassembled WGS sequence"/>
</dbReference>
<dbReference type="eggNOG" id="ENOG502QQYX">
    <property type="taxonomic scope" value="Eukaryota"/>
</dbReference>
<dbReference type="SMART" id="SM00326">
    <property type="entry name" value="SH3"/>
    <property type="match status" value="2"/>
</dbReference>
<evidence type="ECO:0000313" key="5">
    <source>
        <dbReference type="EMBL" id="EIN04082.1"/>
    </source>
</evidence>
<dbReference type="GeneID" id="18876172"/>
<feature type="compositionally biased region" description="Low complexity" evidence="3">
    <location>
        <begin position="134"/>
        <end position="148"/>
    </location>
</feature>
<accession>R7S2R3</accession>
<evidence type="ECO:0000259" key="4">
    <source>
        <dbReference type="PROSITE" id="PS50002"/>
    </source>
</evidence>
<dbReference type="HOGENOM" id="CLU_834549_0_0_1"/>
<feature type="region of interest" description="Disordered" evidence="3">
    <location>
        <begin position="127"/>
        <end position="148"/>
    </location>
</feature>
<evidence type="ECO:0000256" key="3">
    <source>
        <dbReference type="SAM" id="MobiDB-lite"/>
    </source>
</evidence>
<organism evidence="5 6">
    <name type="scientific">Punctularia strigosozonata (strain HHB-11173)</name>
    <name type="common">White-rot fungus</name>
    <dbReference type="NCBI Taxonomy" id="741275"/>
    <lineage>
        <taxon>Eukaryota</taxon>
        <taxon>Fungi</taxon>
        <taxon>Dikarya</taxon>
        <taxon>Basidiomycota</taxon>
        <taxon>Agaricomycotina</taxon>
        <taxon>Agaricomycetes</taxon>
        <taxon>Corticiales</taxon>
        <taxon>Punctulariaceae</taxon>
        <taxon>Punctularia</taxon>
    </lineage>
</organism>
<evidence type="ECO:0000256" key="1">
    <source>
        <dbReference type="ARBA" id="ARBA00022443"/>
    </source>
</evidence>
<dbReference type="InterPro" id="IPR036028">
    <property type="entry name" value="SH3-like_dom_sf"/>
</dbReference>
<evidence type="ECO:0000256" key="2">
    <source>
        <dbReference type="PROSITE-ProRule" id="PRU00192"/>
    </source>
</evidence>
<feature type="domain" description="SH3" evidence="4">
    <location>
        <begin position="49"/>
        <end position="118"/>
    </location>
</feature>